<comment type="caution">
    <text evidence="3">The sequence shown here is derived from an EMBL/GenBank/DDBJ whole genome shotgun (WGS) entry which is preliminary data.</text>
</comment>
<gene>
    <name evidence="3" type="ORF">TrCOL_g4610</name>
</gene>
<feature type="region of interest" description="Disordered" evidence="1">
    <location>
        <begin position="1"/>
        <end position="20"/>
    </location>
</feature>
<dbReference type="Pfam" id="PF04727">
    <property type="entry name" value="ELMO_CED12"/>
    <property type="match status" value="1"/>
</dbReference>
<evidence type="ECO:0000259" key="2">
    <source>
        <dbReference type="PROSITE" id="PS51335"/>
    </source>
</evidence>
<evidence type="ECO:0000313" key="3">
    <source>
        <dbReference type="EMBL" id="GMI26018.1"/>
    </source>
</evidence>
<keyword evidence="4" id="KW-1185">Reference proteome</keyword>
<dbReference type="EMBL" id="BRYA01000621">
    <property type="protein sequence ID" value="GMI26018.1"/>
    <property type="molecule type" value="Genomic_DNA"/>
</dbReference>
<dbReference type="InterPro" id="IPR050868">
    <property type="entry name" value="ELMO_domain-containing"/>
</dbReference>
<dbReference type="InterPro" id="IPR006816">
    <property type="entry name" value="ELMO_dom"/>
</dbReference>
<dbReference type="AlphaFoldDB" id="A0A9W7G0G6"/>
<name>A0A9W7G0G6_9STRA</name>
<evidence type="ECO:0000313" key="4">
    <source>
        <dbReference type="Proteomes" id="UP001165065"/>
    </source>
</evidence>
<reference evidence="4" key="1">
    <citation type="journal article" date="2023" name="Commun. Biol.">
        <title>Genome analysis of Parmales, the sister group of diatoms, reveals the evolutionary specialization of diatoms from phago-mixotrophs to photoautotrophs.</title>
        <authorList>
            <person name="Ban H."/>
            <person name="Sato S."/>
            <person name="Yoshikawa S."/>
            <person name="Yamada K."/>
            <person name="Nakamura Y."/>
            <person name="Ichinomiya M."/>
            <person name="Sato N."/>
            <person name="Blanc-Mathieu R."/>
            <person name="Endo H."/>
            <person name="Kuwata A."/>
            <person name="Ogata H."/>
        </authorList>
    </citation>
    <scope>NUCLEOTIDE SEQUENCE [LARGE SCALE GENOMIC DNA]</scope>
</reference>
<proteinExistence type="predicted"/>
<evidence type="ECO:0000256" key="1">
    <source>
        <dbReference type="SAM" id="MobiDB-lite"/>
    </source>
</evidence>
<sequence>MPPSPSSSPTPQNQKHHHNPLASLVSSTGNLLKHGLEKTEAGVTKLFKKKYNLPSKDTGSMILMYRQLLQTPCKPHLRLSRAFTGTSAQIAVKDMPWWSVTEMEANKMVVSYSELIDRLWRGGGGGGDAAEVPNAEFWVDRLGFQLPDPLTDFRGGGILSLSMMVFIVEQHKEVLERYVGGDADALPFALTCVNCTDMLAKVCMLESKVDSIDVLLSQKPFWRCFSSPKSLLILQLFSMQFVADVHVEQTSLAALQGKGNGKGGELINFEEILDTVKERIEGVLDHGPKDYDELVSIGAIQRNKYFLKHSARLKEETAASMIASFKADASTAPNSDSEDLEVGQTYAALKDIDLGGPRGSGGGSFESGGFV</sequence>
<dbReference type="Proteomes" id="UP001165065">
    <property type="component" value="Unassembled WGS sequence"/>
</dbReference>
<dbReference type="PANTHER" id="PTHR12771:SF56">
    <property type="entry name" value="CED-12"/>
    <property type="match status" value="1"/>
</dbReference>
<dbReference type="OrthoDB" id="67155at2759"/>
<dbReference type="PANTHER" id="PTHR12771">
    <property type="entry name" value="ENGULFMENT AND CELL MOTILITY"/>
    <property type="match status" value="1"/>
</dbReference>
<accession>A0A9W7G0G6</accession>
<organism evidence="3 4">
    <name type="scientific">Triparma columacea</name>
    <dbReference type="NCBI Taxonomy" id="722753"/>
    <lineage>
        <taxon>Eukaryota</taxon>
        <taxon>Sar</taxon>
        <taxon>Stramenopiles</taxon>
        <taxon>Ochrophyta</taxon>
        <taxon>Bolidophyceae</taxon>
        <taxon>Parmales</taxon>
        <taxon>Triparmaceae</taxon>
        <taxon>Triparma</taxon>
    </lineage>
</organism>
<feature type="domain" description="ELMO" evidence="2">
    <location>
        <begin position="111"/>
        <end position="284"/>
    </location>
</feature>
<protein>
    <recommendedName>
        <fullName evidence="2">ELMO domain-containing protein</fullName>
    </recommendedName>
</protein>
<dbReference type="PROSITE" id="PS51335">
    <property type="entry name" value="ELMO"/>
    <property type="match status" value="1"/>
</dbReference>